<accession>A0ABX5LXC7</accession>
<comment type="cofactor">
    <cofactor evidence="1">
        <name>pyridoxal 5'-phosphate</name>
        <dbReference type="ChEBI" id="CHEBI:597326"/>
    </cofactor>
</comment>
<keyword evidence="4" id="KW-0663">Pyridoxal phosphate</keyword>
<gene>
    <name evidence="6" type="ORF">WH50_10410</name>
</gene>
<evidence type="ECO:0000313" key="6">
    <source>
        <dbReference type="EMBL" id="PXF31332.1"/>
    </source>
</evidence>
<dbReference type="InterPro" id="IPR050859">
    <property type="entry name" value="Class-I_PLP-dep_aminotransf"/>
</dbReference>
<name>A0ABX5LXC7_9GAMM</name>
<proteinExistence type="predicted"/>
<dbReference type="InterPro" id="IPR004839">
    <property type="entry name" value="Aminotransferase_I/II_large"/>
</dbReference>
<dbReference type="Pfam" id="PF00155">
    <property type="entry name" value="Aminotran_1_2"/>
    <property type="match status" value="1"/>
</dbReference>
<evidence type="ECO:0000259" key="5">
    <source>
        <dbReference type="Pfam" id="PF00155"/>
    </source>
</evidence>
<dbReference type="Gene3D" id="3.40.640.10">
    <property type="entry name" value="Type I PLP-dependent aspartate aminotransferase-like (Major domain)"/>
    <property type="match status" value="1"/>
</dbReference>
<evidence type="ECO:0000256" key="1">
    <source>
        <dbReference type="ARBA" id="ARBA00001933"/>
    </source>
</evidence>
<dbReference type="PANTHER" id="PTHR42790">
    <property type="entry name" value="AMINOTRANSFERASE"/>
    <property type="match status" value="1"/>
</dbReference>
<organism evidence="6 7">
    <name type="scientific">Pokkaliibacter plantistimulans</name>
    <dbReference type="NCBI Taxonomy" id="1635171"/>
    <lineage>
        <taxon>Bacteria</taxon>
        <taxon>Pseudomonadati</taxon>
        <taxon>Pseudomonadota</taxon>
        <taxon>Gammaproteobacteria</taxon>
        <taxon>Oceanospirillales</taxon>
        <taxon>Balneatrichaceae</taxon>
        <taxon>Pokkaliibacter</taxon>
    </lineage>
</organism>
<keyword evidence="3" id="KW-0808">Transferase</keyword>
<dbReference type="Proteomes" id="UP000248090">
    <property type="component" value="Unassembled WGS sequence"/>
</dbReference>
<keyword evidence="7" id="KW-1185">Reference proteome</keyword>
<evidence type="ECO:0000256" key="2">
    <source>
        <dbReference type="ARBA" id="ARBA00022576"/>
    </source>
</evidence>
<keyword evidence="2 6" id="KW-0032">Aminotransferase</keyword>
<dbReference type="InterPro" id="IPR015422">
    <property type="entry name" value="PyrdxlP-dep_Trfase_small"/>
</dbReference>
<dbReference type="Gene3D" id="3.90.1150.10">
    <property type="entry name" value="Aspartate Aminotransferase, domain 1"/>
    <property type="match status" value="1"/>
</dbReference>
<dbReference type="PANTHER" id="PTHR42790:SF19">
    <property type="entry name" value="KYNURENINE_ALPHA-AMINOADIPATE AMINOTRANSFERASE, MITOCHONDRIAL"/>
    <property type="match status" value="1"/>
</dbReference>
<dbReference type="SUPFAM" id="SSF53383">
    <property type="entry name" value="PLP-dependent transferases"/>
    <property type="match status" value="1"/>
</dbReference>
<protein>
    <submittedName>
        <fullName evidence="6">Aspartate aminotransferase</fullName>
    </submittedName>
</protein>
<dbReference type="EMBL" id="LAPT01000044">
    <property type="protein sequence ID" value="PXF31332.1"/>
    <property type="molecule type" value="Genomic_DNA"/>
</dbReference>
<dbReference type="CDD" id="cd00609">
    <property type="entry name" value="AAT_like"/>
    <property type="match status" value="1"/>
</dbReference>
<dbReference type="GO" id="GO:0008483">
    <property type="term" value="F:transaminase activity"/>
    <property type="evidence" value="ECO:0007669"/>
    <property type="project" value="UniProtKB-KW"/>
</dbReference>
<evidence type="ECO:0000256" key="3">
    <source>
        <dbReference type="ARBA" id="ARBA00022679"/>
    </source>
</evidence>
<dbReference type="InterPro" id="IPR015424">
    <property type="entry name" value="PyrdxlP-dep_Trfase"/>
</dbReference>
<comment type="caution">
    <text evidence="6">The sequence shown here is derived from an EMBL/GenBank/DDBJ whole genome shotgun (WGS) entry which is preliminary data.</text>
</comment>
<feature type="domain" description="Aminotransferase class I/classII large" evidence="5">
    <location>
        <begin position="41"/>
        <end position="384"/>
    </location>
</feature>
<evidence type="ECO:0000256" key="4">
    <source>
        <dbReference type="ARBA" id="ARBA00022898"/>
    </source>
</evidence>
<dbReference type="RefSeq" id="WP_110187251.1">
    <property type="nucleotide sequence ID" value="NZ_CP177354.1"/>
</dbReference>
<dbReference type="InterPro" id="IPR015421">
    <property type="entry name" value="PyrdxlP-dep_Trfase_major"/>
</dbReference>
<evidence type="ECO:0000313" key="7">
    <source>
        <dbReference type="Proteomes" id="UP000248090"/>
    </source>
</evidence>
<reference evidence="6 7" key="1">
    <citation type="submission" date="2015-03" db="EMBL/GenBank/DDBJ databases">
        <authorList>
            <person name="Krishnan R."/>
            <person name="Midha S."/>
            <person name="Patil P.B."/>
            <person name="Rameshkumar N."/>
        </authorList>
    </citation>
    <scope>NUCLEOTIDE SEQUENCE [LARGE SCALE GENOMIC DNA]</scope>
    <source>
        <strain evidence="6 7">L1E11</strain>
    </source>
</reference>
<sequence length="394" mass="43980">MEAFFSDRISSVKPSFIREILKVANDPQMISFAGGLPNKDFFPVEAINQACQTVLMRDGGDALQYAATEGYLPLRQFIAQRYLQKNGLVVRPEQIIITNGSQQALDLIGKVLLNEGDEVLVEDPSYLGALQAFSVYKTGFRAIRLNEDGLDLQQLAEATDDGQARVLYTIPNFQNPSGISYSEANRHGLAELVRSRNLLLVEDNPYGDLRFTGENKKLIASLVPENTVLLGSFSKTVVPAFRLGWMVLPEWLLSKVVVAKQAADLHTNSFVQRVLCEYLQQNDLDAHVARICEVYGRQRAAMIRALQNYFPADVHYTQPEGGMFLWLTLPEQVSAMALFNEAIKDNVCFVPGHPFYTDRDDSHTLRLSFSCVDEATIDVGIRRLADALNRLSGV</sequence>